<evidence type="ECO:0000313" key="5">
    <source>
        <dbReference type="EMBL" id="QEX17743.1"/>
    </source>
</evidence>
<dbReference type="AlphaFoldDB" id="A0A5J6MK42"/>
<dbReference type="Proteomes" id="UP000326202">
    <property type="component" value="Chromosome"/>
</dbReference>
<accession>A0A5J6MK42</accession>
<gene>
    <name evidence="5" type="ORF">FRZ44_30460</name>
</gene>
<keyword evidence="6" id="KW-1185">Reference proteome</keyword>
<dbReference type="InterPro" id="IPR014729">
    <property type="entry name" value="Rossmann-like_a/b/a_fold"/>
</dbReference>
<feature type="domain" description="Electron transfer flavoprotein alpha/beta-subunit N-terminal" evidence="4">
    <location>
        <begin position="23"/>
        <end position="213"/>
    </location>
</feature>
<sequence>MHIVTVVRLVPDLLEEIQVNEQGTDIDREWIGVKLCEFDDHALEESVLIKEATGATVTAVGIAVEGMDRVLQSAVARGADRAVKIDCGEANPDSRALAKLLCEALAQLKPDLILAGVQTPEDLFGQLVPFLGALMGRPHASGVTGAQVEGNAVVIQQEYGAGRAARLKLALPAVLGVQSASQPPRYVSGTKLRQAIQGTKIETLSAAASAGNNGAVKEMRRPSRGQGAEMIDGEAEAVAGKIFDALVARGLVGGK</sequence>
<dbReference type="SMART" id="SM00893">
    <property type="entry name" value="ETF"/>
    <property type="match status" value="1"/>
</dbReference>
<dbReference type="OrthoDB" id="9804960at2"/>
<evidence type="ECO:0000256" key="3">
    <source>
        <dbReference type="ARBA" id="ARBA00022982"/>
    </source>
</evidence>
<comment type="similarity">
    <text evidence="1">Belongs to the ETF beta-subunit/FixA family.</text>
</comment>
<evidence type="ECO:0000259" key="4">
    <source>
        <dbReference type="SMART" id="SM00893"/>
    </source>
</evidence>
<dbReference type="GO" id="GO:0009055">
    <property type="term" value="F:electron transfer activity"/>
    <property type="evidence" value="ECO:0007669"/>
    <property type="project" value="InterPro"/>
</dbReference>
<evidence type="ECO:0000256" key="1">
    <source>
        <dbReference type="ARBA" id="ARBA00007557"/>
    </source>
</evidence>
<keyword evidence="3" id="KW-0249">Electron transport</keyword>
<dbReference type="Pfam" id="PF01012">
    <property type="entry name" value="ETF"/>
    <property type="match status" value="1"/>
</dbReference>
<dbReference type="PIRSF" id="PIRSF000090">
    <property type="entry name" value="Beta-ETF"/>
    <property type="match status" value="1"/>
</dbReference>
<dbReference type="Gene3D" id="3.40.50.620">
    <property type="entry name" value="HUPs"/>
    <property type="match status" value="1"/>
</dbReference>
<dbReference type="KEGG" id="htq:FRZ44_30460"/>
<dbReference type="PANTHER" id="PTHR21294">
    <property type="entry name" value="ELECTRON TRANSFER FLAVOPROTEIN BETA-SUBUNIT"/>
    <property type="match status" value="1"/>
</dbReference>
<dbReference type="RefSeq" id="WP_151177970.1">
    <property type="nucleotide sequence ID" value="NZ_CP042906.1"/>
</dbReference>
<keyword evidence="2" id="KW-0813">Transport</keyword>
<organism evidence="5 6">
    <name type="scientific">Hypericibacter terrae</name>
    <dbReference type="NCBI Taxonomy" id="2602015"/>
    <lineage>
        <taxon>Bacteria</taxon>
        <taxon>Pseudomonadati</taxon>
        <taxon>Pseudomonadota</taxon>
        <taxon>Alphaproteobacteria</taxon>
        <taxon>Rhodospirillales</taxon>
        <taxon>Dongiaceae</taxon>
        <taxon>Hypericibacter</taxon>
    </lineage>
</organism>
<reference evidence="5 6" key="1">
    <citation type="submission" date="2019-08" db="EMBL/GenBank/DDBJ databases">
        <title>Hyperibacter terrae gen. nov., sp. nov. and Hyperibacter viscosus sp. nov., two new members in the family Rhodospirillaceae isolated from the rhizosphere of Hypericum perforatum.</title>
        <authorList>
            <person name="Noviana Z."/>
        </authorList>
    </citation>
    <scope>NUCLEOTIDE SEQUENCE [LARGE SCALE GENOMIC DNA]</scope>
    <source>
        <strain evidence="5 6">R5913</strain>
    </source>
</reference>
<dbReference type="PANTHER" id="PTHR21294:SF8">
    <property type="entry name" value="ELECTRON TRANSFER FLAVOPROTEIN SUBUNIT BETA"/>
    <property type="match status" value="1"/>
</dbReference>
<proteinExistence type="inferred from homology"/>
<dbReference type="InterPro" id="IPR012255">
    <property type="entry name" value="ETF_b"/>
</dbReference>
<protein>
    <submittedName>
        <fullName evidence="5">Electron transfer flavoprotein subunit beta</fullName>
    </submittedName>
</protein>
<dbReference type="InterPro" id="IPR014730">
    <property type="entry name" value="ETF_a/b_N"/>
</dbReference>
<name>A0A5J6MK42_9PROT</name>
<evidence type="ECO:0000256" key="2">
    <source>
        <dbReference type="ARBA" id="ARBA00022448"/>
    </source>
</evidence>
<dbReference type="EMBL" id="CP042906">
    <property type="protein sequence ID" value="QEX17743.1"/>
    <property type="molecule type" value="Genomic_DNA"/>
</dbReference>
<dbReference type="SUPFAM" id="SSF52402">
    <property type="entry name" value="Adenine nucleotide alpha hydrolases-like"/>
    <property type="match status" value="1"/>
</dbReference>
<evidence type="ECO:0000313" key="6">
    <source>
        <dbReference type="Proteomes" id="UP000326202"/>
    </source>
</evidence>